<name>A0A2P2L0T5_RHIMU</name>
<organism evidence="1">
    <name type="scientific">Rhizophora mucronata</name>
    <name type="common">Asiatic mangrove</name>
    <dbReference type="NCBI Taxonomy" id="61149"/>
    <lineage>
        <taxon>Eukaryota</taxon>
        <taxon>Viridiplantae</taxon>
        <taxon>Streptophyta</taxon>
        <taxon>Embryophyta</taxon>
        <taxon>Tracheophyta</taxon>
        <taxon>Spermatophyta</taxon>
        <taxon>Magnoliopsida</taxon>
        <taxon>eudicotyledons</taxon>
        <taxon>Gunneridae</taxon>
        <taxon>Pentapetalae</taxon>
        <taxon>rosids</taxon>
        <taxon>fabids</taxon>
        <taxon>Malpighiales</taxon>
        <taxon>Rhizophoraceae</taxon>
        <taxon>Rhizophora</taxon>
    </lineage>
</organism>
<reference evidence="1" key="1">
    <citation type="submission" date="2018-02" db="EMBL/GenBank/DDBJ databases">
        <title>Rhizophora mucronata_Transcriptome.</title>
        <authorList>
            <person name="Meera S.P."/>
            <person name="Sreeshan A."/>
            <person name="Augustine A."/>
        </authorList>
    </citation>
    <scope>NUCLEOTIDE SEQUENCE</scope>
    <source>
        <tissue evidence="1">Leaf</tissue>
    </source>
</reference>
<evidence type="ECO:0000313" key="1">
    <source>
        <dbReference type="EMBL" id="MBX11576.1"/>
    </source>
</evidence>
<dbReference type="EMBL" id="GGEC01031092">
    <property type="protein sequence ID" value="MBX11576.1"/>
    <property type="molecule type" value="Transcribed_RNA"/>
</dbReference>
<sequence length="16" mass="1645">MATATPREAPKARSTG</sequence>
<protein>
    <submittedName>
        <fullName evidence="1">Uncharacterized protein</fullName>
    </submittedName>
</protein>
<accession>A0A2P2L0T5</accession>
<proteinExistence type="predicted"/>
<dbReference type="AlphaFoldDB" id="A0A2P2L0T5"/>